<evidence type="ECO:0000256" key="2">
    <source>
        <dbReference type="SAM" id="MobiDB-lite"/>
    </source>
</evidence>
<accession>A0A1I6LUQ8</accession>
<evidence type="ECO:0000256" key="1">
    <source>
        <dbReference type="ARBA" id="ARBA00022649"/>
    </source>
</evidence>
<protein>
    <submittedName>
        <fullName evidence="3">Predicted antitoxin, CopG family</fullName>
    </submittedName>
</protein>
<keyword evidence="4" id="KW-1185">Reference proteome</keyword>
<dbReference type="STRING" id="767519.SAMN05216559_3168"/>
<dbReference type="InterPro" id="IPR003847">
    <property type="entry name" value="Put_antitoxin"/>
</dbReference>
<proteinExistence type="predicted"/>
<keyword evidence="1" id="KW-1277">Toxin-antitoxin system</keyword>
<reference evidence="3 4" key="1">
    <citation type="submission" date="2016-10" db="EMBL/GenBank/DDBJ databases">
        <authorList>
            <person name="de Groot N.N."/>
        </authorList>
    </citation>
    <scope>NUCLEOTIDE SEQUENCE [LARGE SCALE GENOMIC DNA]</scope>
    <source>
        <strain evidence="3 4">CGMCC 1.10457</strain>
    </source>
</reference>
<sequence>MATKTISLDEEAYERLRARKKEGESFSETVKRLAGERSWNEVAGILSEEEASDLESAIGEGRDRSGERSDRLTAELDEAIGNGKAE</sequence>
<feature type="region of interest" description="Disordered" evidence="2">
    <location>
        <begin position="50"/>
        <end position="86"/>
    </location>
</feature>
<dbReference type="AlphaFoldDB" id="A0A1I6LUQ8"/>
<name>A0A1I6LUQ8_9EURY</name>
<evidence type="ECO:0000313" key="4">
    <source>
        <dbReference type="Proteomes" id="UP000199062"/>
    </source>
</evidence>
<gene>
    <name evidence="3" type="ORF">SAMN05216559_3168</name>
</gene>
<dbReference type="Pfam" id="PF02697">
    <property type="entry name" value="VAPB_antitox"/>
    <property type="match status" value="1"/>
</dbReference>
<dbReference type="EMBL" id="FOZK01000003">
    <property type="protein sequence ID" value="SFS07179.1"/>
    <property type="molecule type" value="Genomic_DNA"/>
</dbReference>
<dbReference type="RefSeq" id="WP_089817505.1">
    <property type="nucleotide sequence ID" value="NZ_FOZK01000003.1"/>
</dbReference>
<feature type="compositionally biased region" description="Basic and acidic residues" evidence="2">
    <location>
        <begin position="60"/>
        <end position="74"/>
    </location>
</feature>
<dbReference type="Proteomes" id="UP000199062">
    <property type="component" value="Unassembled WGS sequence"/>
</dbReference>
<organism evidence="3 4">
    <name type="scientific">Halomicrobium zhouii</name>
    <dbReference type="NCBI Taxonomy" id="767519"/>
    <lineage>
        <taxon>Archaea</taxon>
        <taxon>Methanobacteriati</taxon>
        <taxon>Methanobacteriota</taxon>
        <taxon>Stenosarchaea group</taxon>
        <taxon>Halobacteria</taxon>
        <taxon>Halobacteriales</taxon>
        <taxon>Haloarculaceae</taxon>
        <taxon>Halomicrobium</taxon>
    </lineage>
</organism>
<evidence type="ECO:0000313" key="3">
    <source>
        <dbReference type="EMBL" id="SFS07179.1"/>
    </source>
</evidence>
<dbReference type="OrthoDB" id="9187at2157"/>